<evidence type="ECO:0000313" key="3">
    <source>
        <dbReference type="EMBL" id="KZS91588.1"/>
    </source>
</evidence>
<dbReference type="InterPro" id="IPR036375">
    <property type="entry name" value="Hemopexin-like_dom_sf"/>
</dbReference>
<dbReference type="Proteomes" id="UP000076722">
    <property type="component" value="Unassembled WGS sequence"/>
</dbReference>
<dbReference type="STRING" id="1314777.A0A164SKZ6"/>
<dbReference type="SMART" id="SM00120">
    <property type="entry name" value="HX"/>
    <property type="match status" value="3"/>
</dbReference>
<evidence type="ECO:0000313" key="4">
    <source>
        <dbReference type="Proteomes" id="UP000076722"/>
    </source>
</evidence>
<protein>
    <recommendedName>
        <fullName evidence="2">Pierisin-like domain-containing protein</fullName>
    </recommendedName>
</protein>
<dbReference type="Gene3D" id="2.110.10.10">
    <property type="entry name" value="Hemopexin-like domain"/>
    <property type="match status" value="1"/>
</dbReference>
<dbReference type="EMBL" id="KV419414">
    <property type="protein sequence ID" value="KZS91588.1"/>
    <property type="molecule type" value="Genomic_DNA"/>
</dbReference>
<feature type="domain" description="Pierisin-like" evidence="2">
    <location>
        <begin position="62"/>
        <end position="195"/>
    </location>
</feature>
<dbReference type="InterPro" id="IPR018487">
    <property type="entry name" value="Hemopexin-like_repeat"/>
</dbReference>
<accession>A0A164SKZ6</accession>
<dbReference type="SUPFAM" id="SSF56399">
    <property type="entry name" value="ADP-ribosylation"/>
    <property type="match status" value="1"/>
</dbReference>
<gene>
    <name evidence="3" type="ORF">SISNIDRAFT_475006</name>
</gene>
<keyword evidence="4" id="KW-1185">Reference proteome</keyword>
<dbReference type="OrthoDB" id="6845681at2759"/>
<dbReference type="Pfam" id="PF22596">
    <property type="entry name" value="Scabin-like"/>
    <property type="match status" value="1"/>
</dbReference>
<sequence length="510" mass="57679">MSSLFFDTSTIDWFRDDNYSRQVIDTIAGAEQQIKPGRRIFRRDVLYDAITDDEADVSGERLLRWDRRGPDVIFRDGFEPRVKPGPGEFPSPAFNLRQYVLTNNPSIFVSTARYYRNKDHTLLRLGPFNPPPSGSFYEYEIFGYGGIDVNAVLGKHVYENEHEIAFPGGVHPRFIRSVREYQKGDVVASWFNPRFGVGQTPSSRIVVQTDLPTPLLVPGRVIHYFSDSVVSKGFSDKAIDHSLNWDDLMHGTRPFTEFPDKDSEDDGGIPDPDLRFALPFTSVSSIPDASTPGFAYFFCWNQYIRIKAGSGGQEKGDVKPQPLLEGWPSLVTANFGAIDAILPSPDDKDQYYIFFHENCALLQIDLKSGKNSIVNPPRAISDYWPSLDRAGFTTVDAVIPINGTVNEAFVFSGEYYVRIRIQKGVVDPPNDDIIYGPKKFRTEWPSLHATGFRQIHSILPDPNNKDQAYFFSGNSYALIHFEAGIQNDYIVDGPKLVYKGWPSLHKALFW</sequence>
<evidence type="ECO:0000256" key="1">
    <source>
        <dbReference type="PROSITE-ProRule" id="PRU01011"/>
    </source>
</evidence>
<dbReference type="AlphaFoldDB" id="A0A164SKZ6"/>
<dbReference type="SUPFAM" id="SSF50923">
    <property type="entry name" value="Hemopexin-like domain"/>
    <property type="match status" value="2"/>
</dbReference>
<organism evidence="3 4">
    <name type="scientific">Sistotremastrum niveocremeum HHB9708</name>
    <dbReference type="NCBI Taxonomy" id="1314777"/>
    <lineage>
        <taxon>Eukaryota</taxon>
        <taxon>Fungi</taxon>
        <taxon>Dikarya</taxon>
        <taxon>Basidiomycota</taxon>
        <taxon>Agaricomycotina</taxon>
        <taxon>Agaricomycetes</taxon>
        <taxon>Sistotremastrales</taxon>
        <taxon>Sistotremastraceae</taxon>
        <taxon>Sertulicium</taxon>
        <taxon>Sertulicium niveocremeum</taxon>
    </lineage>
</organism>
<reference evidence="3 4" key="1">
    <citation type="journal article" date="2016" name="Mol. Biol. Evol.">
        <title>Comparative Genomics of Early-Diverging Mushroom-Forming Fungi Provides Insights into the Origins of Lignocellulose Decay Capabilities.</title>
        <authorList>
            <person name="Nagy L.G."/>
            <person name="Riley R."/>
            <person name="Tritt A."/>
            <person name="Adam C."/>
            <person name="Daum C."/>
            <person name="Floudas D."/>
            <person name="Sun H."/>
            <person name="Yadav J.S."/>
            <person name="Pangilinan J."/>
            <person name="Larsson K.H."/>
            <person name="Matsuura K."/>
            <person name="Barry K."/>
            <person name="Labutti K."/>
            <person name="Kuo R."/>
            <person name="Ohm R.A."/>
            <person name="Bhattacharya S.S."/>
            <person name="Shirouzu T."/>
            <person name="Yoshinaga Y."/>
            <person name="Martin F.M."/>
            <person name="Grigoriev I.V."/>
            <person name="Hibbett D.S."/>
        </authorList>
    </citation>
    <scope>NUCLEOTIDE SEQUENCE [LARGE SCALE GENOMIC DNA]</scope>
    <source>
        <strain evidence="3 4">HHB9708</strain>
    </source>
</reference>
<dbReference type="InterPro" id="IPR054695">
    <property type="entry name" value="Pierisin-like_dom"/>
</dbReference>
<dbReference type="PROSITE" id="PS51642">
    <property type="entry name" value="HEMOPEXIN_2"/>
    <property type="match status" value="1"/>
</dbReference>
<proteinExistence type="predicted"/>
<name>A0A164SKZ6_9AGAM</name>
<dbReference type="Gene3D" id="3.90.210.10">
    <property type="entry name" value="Heat-Labile Enterotoxin, subunit A"/>
    <property type="match status" value="1"/>
</dbReference>
<feature type="repeat" description="Hemopexin" evidence="1">
    <location>
        <begin position="452"/>
        <end position="504"/>
    </location>
</feature>
<evidence type="ECO:0000259" key="2">
    <source>
        <dbReference type="Pfam" id="PF22596"/>
    </source>
</evidence>